<dbReference type="InterPro" id="IPR001138">
    <property type="entry name" value="Zn2Cys6_DnaBD"/>
</dbReference>
<feature type="compositionally biased region" description="Polar residues" evidence="1">
    <location>
        <begin position="152"/>
        <end position="167"/>
    </location>
</feature>
<organism evidence="3 4">
    <name type="scientific">Mycena maculata</name>
    <dbReference type="NCBI Taxonomy" id="230809"/>
    <lineage>
        <taxon>Eukaryota</taxon>
        <taxon>Fungi</taxon>
        <taxon>Dikarya</taxon>
        <taxon>Basidiomycota</taxon>
        <taxon>Agaricomycotina</taxon>
        <taxon>Agaricomycetes</taxon>
        <taxon>Agaricomycetidae</taxon>
        <taxon>Agaricales</taxon>
        <taxon>Marasmiineae</taxon>
        <taxon>Mycenaceae</taxon>
        <taxon>Mycena</taxon>
    </lineage>
</organism>
<dbReference type="CDD" id="cd00067">
    <property type="entry name" value="GAL4"/>
    <property type="match status" value="1"/>
</dbReference>
<dbReference type="GO" id="GO:0008270">
    <property type="term" value="F:zinc ion binding"/>
    <property type="evidence" value="ECO:0007669"/>
    <property type="project" value="InterPro"/>
</dbReference>
<feature type="compositionally biased region" description="Polar residues" evidence="1">
    <location>
        <begin position="193"/>
        <end position="209"/>
    </location>
</feature>
<accession>A0AAD7NQV0</accession>
<feature type="compositionally biased region" description="Basic and acidic residues" evidence="1">
    <location>
        <begin position="228"/>
        <end position="247"/>
    </location>
</feature>
<sequence length="257" mass="28692">MATYNPPLPPLHPPARSTAKRRRTIMACTNCRQRKVKCITTEQPPKDPCARCTRNQLTCEYVSMVEQEEYLISATQTPEFPNMGPTPSLTWLPPTMAHNGLQGHGMAPRLPYTGPPPAGRRPRYSNQSISGVPGGYPDLSLPDPSQEPADTRYSNPSAPSHSRSQHSVDLYPGPSQSMDPRSYGSHLWAIPPNLSSGHSLQDPRIQSHSPGRASQPPNHHRAVRSGRYRIDERQRDIMDDDSFRESDDLSSSWNSYE</sequence>
<feature type="domain" description="Zn(2)-C6 fungal-type" evidence="2">
    <location>
        <begin position="27"/>
        <end position="61"/>
    </location>
</feature>
<evidence type="ECO:0000313" key="3">
    <source>
        <dbReference type="EMBL" id="KAJ7771301.1"/>
    </source>
</evidence>
<feature type="region of interest" description="Disordered" evidence="1">
    <location>
        <begin position="1"/>
        <end position="21"/>
    </location>
</feature>
<dbReference type="SMART" id="SM00066">
    <property type="entry name" value="GAL4"/>
    <property type="match status" value="1"/>
</dbReference>
<feature type="compositionally biased region" description="Pro residues" evidence="1">
    <location>
        <begin position="1"/>
        <end position="13"/>
    </location>
</feature>
<keyword evidence="4" id="KW-1185">Reference proteome</keyword>
<proteinExistence type="predicted"/>
<comment type="caution">
    <text evidence="3">The sequence shown here is derived from an EMBL/GenBank/DDBJ whole genome shotgun (WGS) entry which is preliminary data.</text>
</comment>
<feature type="compositionally biased region" description="Basic residues" evidence="1">
    <location>
        <begin position="218"/>
        <end position="227"/>
    </location>
</feature>
<dbReference type="Proteomes" id="UP001215280">
    <property type="component" value="Unassembled WGS sequence"/>
</dbReference>
<dbReference type="InterPro" id="IPR036864">
    <property type="entry name" value="Zn2-C6_fun-type_DNA-bd_sf"/>
</dbReference>
<feature type="region of interest" description="Disordered" evidence="1">
    <location>
        <begin position="91"/>
        <end position="257"/>
    </location>
</feature>
<dbReference type="AlphaFoldDB" id="A0AAD7NQV0"/>
<dbReference type="GO" id="GO:0000981">
    <property type="term" value="F:DNA-binding transcription factor activity, RNA polymerase II-specific"/>
    <property type="evidence" value="ECO:0007669"/>
    <property type="project" value="InterPro"/>
</dbReference>
<dbReference type="PROSITE" id="PS50048">
    <property type="entry name" value="ZN2_CY6_FUNGAL_2"/>
    <property type="match status" value="1"/>
</dbReference>
<name>A0AAD7NQV0_9AGAR</name>
<dbReference type="PROSITE" id="PS00463">
    <property type="entry name" value="ZN2_CY6_FUNGAL_1"/>
    <property type="match status" value="1"/>
</dbReference>
<evidence type="ECO:0000256" key="1">
    <source>
        <dbReference type="SAM" id="MobiDB-lite"/>
    </source>
</evidence>
<dbReference type="Gene3D" id="4.10.240.10">
    <property type="entry name" value="Zn(2)-C6 fungal-type DNA-binding domain"/>
    <property type="match status" value="1"/>
</dbReference>
<gene>
    <name evidence="3" type="ORF">DFH07DRAFT_953470</name>
</gene>
<evidence type="ECO:0000313" key="4">
    <source>
        <dbReference type="Proteomes" id="UP001215280"/>
    </source>
</evidence>
<reference evidence="3" key="1">
    <citation type="submission" date="2023-03" db="EMBL/GenBank/DDBJ databases">
        <title>Massive genome expansion in bonnet fungi (Mycena s.s.) driven by repeated elements and novel gene families across ecological guilds.</title>
        <authorList>
            <consortium name="Lawrence Berkeley National Laboratory"/>
            <person name="Harder C.B."/>
            <person name="Miyauchi S."/>
            <person name="Viragh M."/>
            <person name="Kuo A."/>
            <person name="Thoen E."/>
            <person name="Andreopoulos B."/>
            <person name="Lu D."/>
            <person name="Skrede I."/>
            <person name="Drula E."/>
            <person name="Henrissat B."/>
            <person name="Morin E."/>
            <person name="Kohler A."/>
            <person name="Barry K."/>
            <person name="LaButti K."/>
            <person name="Morin E."/>
            <person name="Salamov A."/>
            <person name="Lipzen A."/>
            <person name="Mereny Z."/>
            <person name="Hegedus B."/>
            <person name="Baldrian P."/>
            <person name="Stursova M."/>
            <person name="Weitz H."/>
            <person name="Taylor A."/>
            <person name="Grigoriev I.V."/>
            <person name="Nagy L.G."/>
            <person name="Martin F."/>
            <person name="Kauserud H."/>
        </authorList>
    </citation>
    <scope>NUCLEOTIDE SEQUENCE</scope>
    <source>
        <strain evidence="3">CBHHK188m</strain>
    </source>
</reference>
<dbReference type="Pfam" id="PF00172">
    <property type="entry name" value="Zn_clus"/>
    <property type="match status" value="1"/>
</dbReference>
<dbReference type="SUPFAM" id="SSF57701">
    <property type="entry name" value="Zn2/Cys6 DNA-binding domain"/>
    <property type="match status" value="1"/>
</dbReference>
<evidence type="ECO:0000259" key="2">
    <source>
        <dbReference type="PROSITE" id="PS50048"/>
    </source>
</evidence>
<dbReference type="EMBL" id="JARJLG010000021">
    <property type="protein sequence ID" value="KAJ7771301.1"/>
    <property type="molecule type" value="Genomic_DNA"/>
</dbReference>
<protein>
    <recommendedName>
        <fullName evidence="2">Zn(2)-C6 fungal-type domain-containing protein</fullName>
    </recommendedName>
</protein>